<name>A0AAN4VYU3_9BACT</name>
<sequence length="295" mass="32922">MGQKRIKLAAIDIGSNAARIQISAILGAPDSPTLKKIEYIRYPLRLGKDVFNYGEIREERKNKYLKLMQCFKLMVELHEVDYMMAYATSASREAHNGPEIIEAIEKETGILVEVIDGKKEAEITDLALADFIDDESFIHIDVGGGSTELNIHRNGKKRASKSFQIGSVRVKEKDDPVWKEIRHWISHHLNPKYGPIAALGTGGNINKLFQLATPDVAFTLGRGDLKATRDYLNGMSIEDRIHKLKLNEDRADVIVPAADIYLGVMAICESPKILVPQVGLKDGMMIQLMQKALKA</sequence>
<dbReference type="Proteomes" id="UP001310022">
    <property type="component" value="Unassembled WGS sequence"/>
</dbReference>
<dbReference type="RefSeq" id="WP_338237212.1">
    <property type="nucleotide sequence ID" value="NZ_BQKE01000001.1"/>
</dbReference>
<dbReference type="GO" id="GO:0016462">
    <property type="term" value="F:pyrophosphatase activity"/>
    <property type="evidence" value="ECO:0007669"/>
    <property type="project" value="TreeGrafter"/>
</dbReference>
<dbReference type="AlphaFoldDB" id="A0AAN4VYU3"/>
<feature type="domain" description="Ppx/GppA phosphatase N-terminal" evidence="1">
    <location>
        <begin position="43"/>
        <end position="291"/>
    </location>
</feature>
<evidence type="ECO:0000313" key="3">
    <source>
        <dbReference type="Proteomes" id="UP001310022"/>
    </source>
</evidence>
<dbReference type="SUPFAM" id="SSF53067">
    <property type="entry name" value="Actin-like ATPase domain"/>
    <property type="match status" value="2"/>
</dbReference>
<keyword evidence="3" id="KW-1185">Reference proteome</keyword>
<dbReference type="Pfam" id="PF02541">
    <property type="entry name" value="Ppx-GppA"/>
    <property type="match status" value="1"/>
</dbReference>
<proteinExistence type="predicted"/>
<dbReference type="InterPro" id="IPR050273">
    <property type="entry name" value="GppA/Ppx_hydrolase"/>
</dbReference>
<dbReference type="EMBL" id="BQKE01000001">
    <property type="protein sequence ID" value="GJM61744.1"/>
    <property type="molecule type" value="Genomic_DNA"/>
</dbReference>
<evidence type="ECO:0000259" key="1">
    <source>
        <dbReference type="Pfam" id="PF02541"/>
    </source>
</evidence>
<dbReference type="CDD" id="cd24006">
    <property type="entry name" value="ASKHA_NBD_PPX_GppA"/>
    <property type="match status" value="1"/>
</dbReference>
<protein>
    <submittedName>
        <fullName evidence="2">Exopolyphosphatase</fullName>
    </submittedName>
</protein>
<dbReference type="Gene3D" id="3.30.420.40">
    <property type="match status" value="1"/>
</dbReference>
<organism evidence="2 3">
    <name type="scientific">Persicobacter diffluens</name>
    <dbReference type="NCBI Taxonomy" id="981"/>
    <lineage>
        <taxon>Bacteria</taxon>
        <taxon>Pseudomonadati</taxon>
        <taxon>Bacteroidota</taxon>
        <taxon>Cytophagia</taxon>
        <taxon>Cytophagales</taxon>
        <taxon>Persicobacteraceae</taxon>
        <taxon>Persicobacter</taxon>
    </lineage>
</organism>
<dbReference type="Gene3D" id="3.30.420.150">
    <property type="entry name" value="Exopolyphosphatase. Domain 2"/>
    <property type="match status" value="1"/>
</dbReference>
<dbReference type="PANTHER" id="PTHR30005">
    <property type="entry name" value="EXOPOLYPHOSPHATASE"/>
    <property type="match status" value="1"/>
</dbReference>
<evidence type="ECO:0000313" key="2">
    <source>
        <dbReference type="EMBL" id="GJM61744.1"/>
    </source>
</evidence>
<accession>A0AAN4VYU3</accession>
<dbReference type="PANTHER" id="PTHR30005:SF0">
    <property type="entry name" value="RETROGRADE REGULATION PROTEIN 2"/>
    <property type="match status" value="1"/>
</dbReference>
<dbReference type="InterPro" id="IPR043129">
    <property type="entry name" value="ATPase_NBD"/>
</dbReference>
<gene>
    <name evidence="2" type="primary">ppx</name>
    <name evidence="2" type="ORF">PEDI_22960</name>
</gene>
<comment type="caution">
    <text evidence="2">The sequence shown here is derived from an EMBL/GenBank/DDBJ whole genome shotgun (WGS) entry which is preliminary data.</text>
</comment>
<dbReference type="InterPro" id="IPR003695">
    <property type="entry name" value="Ppx_GppA_N"/>
</dbReference>
<reference evidence="2 3" key="1">
    <citation type="submission" date="2021-12" db="EMBL/GenBank/DDBJ databases">
        <title>Genome sequencing of bacteria with rrn-lacking chromosome and rrn-plasmid.</title>
        <authorList>
            <person name="Anda M."/>
            <person name="Iwasaki W."/>
        </authorList>
    </citation>
    <scope>NUCLEOTIDE SEQUENCE [LARGE SCALE GENOMIC DNA]</scope>
    <source>
        <strain evidence="2 3">NBRC 15940</strain>
    </source>
</reference>